<sequence length="200" mass="22094">MTQMSQMLLCIGPEGSGKTLLLRKLHQDHKNVLNPSKSRSENPSGGAASAHSTVPTTGVNITTLQRPPPEKHRPNPEIIVRELGGSMAELWSSYYCGVRKLLYVIDAANMSQLASATLLLMPLLAHPRTQKAQVAIVLNKVDRPLPRDTKELLNVLRLSDLKQYCRQQITVLEVSAVTGKGLKALTRWMWGDKTPEKPQA</sequence>
<keyword evidence="4" id="KW-0479">Metal-binding</keyword>
<dbReference type="PANTHER" id="PTHR46688">
    <property type="entry name" value="ADP-RIBOSYLATION FACTOR-LIKE PROTEIN 16"/>
    <property type="match status" value="1"/>
</dbReference>
<evidence type="ECO:0000313" key="6">
    <source>
        <dbReference type="Proteomes" id="UP000694843"/>
    </source>
</evidence>
<accession>A0A8B7PPU6</accession>
<keyword evidence="1 3" id="KW-0547">Nucleotide-binding</keyword>
<evidence type="ECO:0000256" key="5">
    <source>
        <dbReference type="SAM" id="MobiDB-lite"/>
    </source>
</evidence>
<dbReference type="GO" id="GO:0003924">
    <property type="term" value="F:GTPase activity"/>
    <property type="evidence" value="ECO:0007669"/>
    <property type="project" value="InterPro"/>
</dbReference>
<feature type="compositionally biased region" description="Polar residues" evidence="5">
    <location>
        <begin position="33"/>
        <end position="43"/>
    </location>
</feature>
<dbReference type="PANTHER" id="PTHR46688:SF1">
    <property type="entry name" value="ADP-RIBOSYLATION FACTOR-LIKE PROTEIN 16"/>
    <property type="match status" value="1"/>
</dbReference>
<feature type="region of interest" description="Disordered" evidence="5">
    <location>
        <begin position="32"/>
        <end position="76"/>
    </location>
</feature>
<dbReference type="RefSeq" id="XP_018027471.1">
    <property type="nucleotide sequence ID" value="XM_018171982.2"/>
</dbReference>
<feature type="binding site" evidence="3">
    <location>
        <begin position="12"/>
        <end position="19"/>
    </location>
    <ligand>
        <name>GTP</name>
        <dbReference type="ChEBI" id="CHEBI:37565"/>
    </ligand>
</feature>
<protein>
    <submittedName>
        <fullName evidence="7">ADP-ribosylation factor-like protein 16</fullName>
    </submittedName>
</protein>
<dbReference type="Proteomes" id="UP000694843">
    <property type="component" value="Unplaced"/>
</dbReference>
<evidence type="ECO:0000256" key="1">
    <source>
        <dbReference type="ARBA" id="ARBA00022741"/>
    </source>
</evidence>
<reference evidence="7" key="1">
    <citation type="submission" date="2025-08" db="UniProtKB">
        <authorList>
            <consortium name="RefSeq"/>
        </authorList>
    </citation>
    <scope>IDENTIFICATION</scope>
    <source>
        <tissue evidence="7">Whole organism</tissue>
    </source>
</reference>
<dbReference type="Gene3D" id="3.40.50.300">
    <property type="entry name" value="P-loop containing nucleotide triphosphate hydrolases"/>
    <property type="match status" value="1"/>
</dbReference>
<dbReference type="AlphaFoldDB" id="A0A8B7PPU6"/>
<feature type="binding site" evidence="4">
    <location>
        <position position="19"/>
    </location>
    <ligand>
        <name>Mg(2+)</name>
        <dbReference type="ChEBI" id="CHEBI:18420"/>
    </ligand>
</feature>
<dbReference type="OrthoDB" id="365445at2759"/>
<gene>
    <name evidence="7" type="primary">LOC108682745</name>
</gene>
<feature type="binding site" evidence="3">
    <location>
        <begin position="139"/>
        <end position="142"/>
    </location>
    <ligand>
        <name>GTP</name>
        <dbReference type="ChEBI" id="CHEBI:37565"/>
    </ligand>
</feature>
<dbReference type="InterPro" id="IPR027417">
    <property type="entry name" value="P-loop_NTPase"/>
</dbReference>
<dbReference type="GO" id="GO:0005525">
    <property type="term" value="F:GTP binding"/>
    <property type="evidence" value="ECO:0007669"/>
    <property type="project" value="UniProtKB-KW"/>
</dbReference>
<dbReference type="KEGG" id="hazt:108682745"/>
<dbReference type="InterPro" id="IPR006689">
    <property type="entry name" value="Small_GTPase_ARF/SAR"/>
</dbReference>
<feature type="binding site" evidence="3">
    <location>
        <position position="85"/>
    </location>
    <ligand>
        <name>GTP</name>
        <dbReference type="ChEBI" id="CHEBI:37565"/>
    </ligand>
</feature>
<organism evidence="6 7">
    <name type="scientific">Hyalella azteca</name>
    <name type="common">Amphipod</name>
    <dbReference type="NCBI Taxonomy" id="294128"/>
    <lineage>
        <taxon>Eukaryota</taxon>
        <taxon>Metazoa</taxon>
        <taxon>Ecdysozoa</taxon>
        <taxon>Arthropoda</taxon>
        <taxon>Crustacea</taxon>
        <taxon>Multicrustacea</taxon>
        <taxon>Malacostraca</taxon>
        <taxon>Eumalacostraca</taxon>
        <taxon>Peracarida</taxon>
        <taxon>Amphipoda</taxon>
        <taxon>Senticaudata</taxon>
        <taxon>Talitrida</taxon>
        <taxon>Talitroidea</taxon>
        <taxon>Hyalellidae</taxon>
        <taxon>Hyalella</taxon>
    </lineage>
</organism>
<dbReference type="Pfam" id="PF00025">
    <property type="entry name" value="Arf"/>
    <property type="match status" value="1"/>
</dbReference>
<dbReference type="OMA" id="ETTFSMP"/>
<dbReference type="GO" id="GO:0046872">
    <property type="term" value="F:metal ion binding"/>
    <property type="evidence" value="ECO:0007669"/>
    <property type="project" value="UniProtKB-KW"/>
</dbReference>
<evidence type="ECO:0000256" key="2">
    <source>
        <dbReference type="ARBA" id="ARBA00023134"/>
    </source>
</evidence>
<evidence type="ECO:0000256" key="4">
    <source>
        <dbReference type="PIRSR" id="PIRSR606689-2"/>
    </source>
</evidence>
<evidence type="ECO:0000256" key="3">
    <source>
        <dbReference type="PIRSR" id="PIRSR606689-1"/>
    </source>
</evidence>
<dbReference type="PROSITE" id="PS51417">
    <property type="entry name" value="ARF"/>
    <property type="match status" value="1"/>
</dbReference>
<proteinExistence type="predicted"/>
<dbReference type="SUPFAM" id="SSF52540">
    <property type="entry name" value="P-loop containing nucleoside triphosphate hydrolases"/>
    <property type="match status" value="1"/>
</dbReference>
<name>A0A8B7PPU6_HYAAZ</name>
<keyword evidence="6" id="KW-1185">Reference proteome</keyword>
<feature type="binding site" evidence="4">
    <location>
        <position position="56"/>
    </location>
    <ligand>
        <name>Mg(2+)</name>
        <dbReference type="ChEBI" id="CHEBI:18420"/>
    </ligand>
</feature>
<keyword evidence="2 3" id="KW-0342">GTP-binding</keyword>
<feature type="compositionally biased region" description="Polar residues" evidence="5">
    <location>
        <begin position="50"/>
        <end position="65"/>
    </location>
</feature>
<dbReference type="GeneID" id="108682745"/>
<keyword evidence="4" id="KW-0460">Magnesium</keyword>
<evidence type="ECO:0000313" key="7">
    <source>
        <dbReference type="RefSeq" id="XP_018027471.1"/>
    </source>
</evidence>